<feature type="compositionally biased region" description="Low complexity" evidence="3">
    <location>
        <begin position="39"/>
        <end position="72"/>
    </location>
</feature>
<evidence type="ECO:0000313" key="5">
    <source>
        <dbReference type="Proteomes" id="UP000242877"/>
    </source>
</evidence>
<feature type="compositionally biased region" description="Basic and acidic residues" evidence="3">
    <location>
        <begin position="1398"/>
        <end position="1411"/>
    </location>
</feature>
<feature type="coiled-coil region" evidence="2">
    <location>
        <begin position="2291"/>
        <end position="2377"/>
    </location>
</feature>
<evidence type="ECO:0000256" key="3">
    <source>
        <dbReference type="SAM" id="MobiDB-lite"/>
    </source>
</evidence>
<feature type="compositionally biased region" description="Polar residues" evidence="3">
    <location>
        <begin position="1712"/>
        <end position="1721"/>
    </location>
</feature>
<dbReference type="PANTHER" id="PTHR32083:SF0">
    <property type="entry name" value="CILIA AND FLAGELLA-ASSOCIATED PROTEIN 58"/>
    <property type="match status" value="1"/>
</dbReference>
<feature type="compositionally biased region" description="Basic and acidic residues" evidence="3">
    <location>
        <begin position="1354"/>
        <end position="1363"/>
    </location>
</feature>
<feature type="region of interest" description="Disordered" evidence="3">
    <location>
        <begin position="1253"/>
        <end position="1295"/>
    </location>
</feature>
<feature type="compositionally biased region" description="Low complexity" evidence="3">
    <location>
        <begin position="2663"/>
        <end position="2688"/>
    </location>
</feature>
<feature type="coiled-coil region" evidence="2">
    <location>
        <begin position="2115"/>
        <end position="2203"/>
    </location>
</feature>
<evidence type="ECO:0000313" key="4">
    <source>
        <dbReference type="EMBL" id="KZZ97786.1"/>
    </source>
</evidence>
<feature type="compositionally biased region" description="Low complexity" evidence="3">
    <location>
        <begin position="705"/>
        <end position="718"/>
    </location>
</feature>
<feature type="region of interest" description="Disordered" evidence="3">
    <location>
        <begin position="432"/>
        <end position="514"/>
    </location>
</feature>
<feature type="compositionally biased region" description="Basic and acidic residues" evidence="3">
    <location>
        <begin position="443"/>
        <end position="453"/>
    </location>
</feature>
<feature type="region of interest" description="Disordered" evidence="3">
    <location>
        <begin position="666"/>
        <end position="759"/>
    </location>
</feature>
<feature type="compositionally biased region" description="Acidic residues" evidence="3">
    <location>
        <begin position="150"/>
        <end position="159"/>
    </location>
</feature>
<feature type="compositionally biased region" description="Polar residues" evidence="3">
    <location>
        <begin position="1257"/>
        <end position="1268"/>
    </location>
</feature>
<feature type="region of interest" description="Disordered" evidence="3">
    <location>
        <begin position="2487"/>
        <end position="2521"/>
    </location>
</feature>
<reference evidence="4 5" key="1">
    <citation type="journal article" date="2016" name="Genome Biol. Evol.">
        <title>Divergent and convergent evolution of fungal pathogenicity.</title>
        <authorList>
            <person name="Shang Y."/>
            <person name="Xiao G."/>
            <person name="Zheng P."/>
            <person name="Cen K."/>
            <person name="Zhan S."/>
            <person name="Wang C."/>
        </authorList>
    </citation>
    <scope>NUCLEOTIDE SEQUENCE [LARGE SCALE GENOMIC DNA]</scope>
    <source>
        <strain evidence="4 5">ARSEF 7405</strain>
    </source>
</reference>
<feature type="coiled-coil region" evidence="2">
    <location>
        <begin position="2533"/>
        <end position="2567"/>
    </location>
</feature>
<dbReference type="VEuPathDB" id="FungiDB:AAP_00047"/>
<name>A0A168DIP7_9EURO</name>
<feature type="compositionally biased region" description="Low complexity" evidence="3">
    <location>
        <begin position="279"/>
        <end position="289"/>
    </location>
</feature>
<feature type="compositionally biased region" description="Acidic residues" evidence="3">
    <location>
        <begin position="564"/>
        <end position="581"/>
    </location>
</feature>
<feature type="compositionally biased region" description="Polar residues" evidence="3">
    <location>
        <begin position="1504"/>
        <end position="1514"/>
    </location>
</feature>
<feature type="compositionally biased region" description="Low complexity" evidence="3">
    <location>
        <begin position="1484"/>
        <end position="1497"/>
    </location>
</feature>
<feature type="region of interest" description="Disordered" evidence="3">
    <location>
        <begin position="1683"/>
        <end position="1730"/>
    </location>
</feature>
<dbReference type="GO" id="GO:0005856">
    <property type="term" value="C:cytoskeleton"/>
    <property type="evidence" value="ECO:0007669"/>
    <property type="project" value="TreeGrafter"/>
</dbReference>
<feature type="region of interest" description="Disordered" evidence="3">
    <location>
        <begin position="1069"/>
        <end position="1110"/>
    </location>
</feature>
<keyword evidence="5" id="KW-1185">Reference proteome</keyword>
<feature type="compositionally biased region" description="Basic and acidic residues" evidence="3">
    <location>
        <begin position="306"/>
        <end position="321"/>
    </location>
</feature>
<feature type="compositionally biased region" description="Basic and acidic residues" evidence="3">
    <location>
        <begin position="160"/>
        <end position="205"/>
    </location>
</feature>
<feature type="compositionally biased region" description="Basic and acidic residues" evidence="3">
    <location>
        <begin position="1373"/>
        <end position="1389"/>
    </location>
</feature>
<feature type="region of interest" description="Disordered" evidence="3">
    <location>
        <begin position="611"/>
        <end position="643"/>
    </location>
</feature>
<feature type="region of interest" description="Disordered" evidence="3">
    <location>
        <begin position="2660"/>
        <end position="2833"/>
    </location>
</feature>
<gene>
    <name evidence="4" type="ORF">AAP_00047</name>
</gene>
<accession>A0A168DIP7</accession>
<feature type="coiled-coil region" evidence="2">
    <location>
        <begin position="1835"/>
        <end position="1904"/>
    </location>
</feature>
<feature type="compositionally biased region" description="Low complexity" evidence="3">
    <location>
        <begin position="92"/>
        <end position="103"/>
    </location>
</feature>
<feature type="compositionally biased region" description="Polar residues" evidence="3">
    <location>
        <begin position="1569"/>
        <end position="1587"/>
    </location>
</feature>
<dbReference type="OrthoDB" id="1293114at2759"/>
<evidence type="ECO:0000256" key="2">
    <source>
        <dbReference type="SAM" id="Coils"/>
    </source>
</evidence>
<feature type="compositionally biased region" description="Polar residues" evidence="3">
    <location>
        <begin position="740"/>
        <end position="754"/>
    </location>
</feature>
<dbReference type="EMBL" id="AZGZ01000001">
    <property type="protein sequence ID" value="KZZ97786.1"/>
    <property type="molecule type" value="Genomic_DNA"/>
</dbReference>
<evidence type="ECO:0000256" key="1">
    <source>
        <dbReference type="ARBA" id="ARBA00023054"/>
    </source>
</evidence>
<feature type="region of interest" description="Disordered" evidence="3">
    <location>
        <begin position="1"/>
        <end position="103"/>
    </location>
</feature>
<protein>
    <submittedName>
        <fullName evidence="4">Myosin class II heavy chain (MHC)</fullName>
    </submittedName>
</protein>
<feature type="coiled-coil region" evidence="2">
    <location>
        <begin position="2415"/>
        <end position="2485"/>
    </location>
</feature>
<dbReference type="Proteomes" id="UP000242877">
    <property type="component" value="Unassembled WGS sequence"/>
</dbReference>
<feature type="compositionally biased region" description="Polar residues" evidence="3">
    <location>
        <begin position="333"/>
        <end position="343"/>
    </location>
</feature>
<comment type="caution">
    <text evidence="4">The sequence shown here is derived from an EMBL/GenBank/DDBJ whole genome shotgun (WGS) entry which is preliminary data.</text>
</comment>
<keyword evidence="1 2" id="KW-0175">Coiled coil</keyword>
<organism evidence="4 5">
    <name type="scientific">Ascosphaera apis ARSEF 7405</name>
    <dbReference type="NCBI Taxonomy" id="392613"/>
    <lineage>
        <taxon>Eukaryota</taxon>
        <taxon>Fungi</taxon>
        <taxon>Dikarya</taxon>
        <taxon>Ascomycota</taxon>
        <taxon>Pezizomycotina</taxon>
        <taxon>Eurotiomycetes</taxon>
        <taxon>Eurotiomycetidae</taxon>
        <taxon>Onygenales</taxon>
        <taxon>Ascosphaeraceae</taxon>
        <taxon>Ascosphaera</taxon>
    </lineage>
</organism>
<feature type="coiled-coil region" evidence="2">
    <location>
        <begin position="2039"/>
        <end position="2076"/>
    </location>
</feature>
<sequence length="2833" mass="313031">MADPLDESLLTDSYFFGVDSPPSAGTPIRERKTETGPETTSTSSSTASATAAAIPPPSSSSHSSSSSSSSSSSPPPPLPPSRDRDNSLGGQSASTAATTTTTTTLSSILHLKIPNNVYDATAPSSLSGHLPPPSIFELGDSEAGDHYGDEDSCCLEDAGEEKINKRERANQLDVDRGLAWKEEKETKEGENQSREKQESDSETEIRIATPKLDTPTTTPTAEKFNPIDFLTRSSPSTRGPSARRHHPAYPNFHPYGPEIREEGDFSLNFSPSYPGPGGATTTTTTTTAPNNYLELPSPSKYAADLESERSSLTPDHKREDSVYFTAAWASPKETPSSVKSEPSFSPDRDRLSPVRGVFNGQQRRNDDGTAATAGKESLTPPIDPVSAADADLFVTRLRESIWKSVGKNKKNKTVRDFTQDWLSQFLTGVPRTERNNWLSDDESSTHHSVKGEESADCEEGDSAGDLLGIDDYSDEERRNEDDDDNDRDDGTSTTLSYKTALNRNNNTNDSQSDWLGLEDEESVGGDFDLGLDLDVDTRQLSRGVEFDLDPNTPRALTFGHNEREGEEGDEKVHDTDDEESGDATLLDPERTYFNSRRSTVTLRQEDFLGLGISSEENKDSANIEEAEPQQLSQVQEASNMASAQVDTAGHDDLGIGRALKLTEPTIVRERSVSPRPRSRRTSLSADKPLPPPPPPPKEEEETKTQEPAAEAPAAVVTSPPVPPKPTPVEIKVQPAPENAKPQTTVNTSPTSSAPFTRPRKRVQWRKRACIIALPIDDQRTDLLSPSQVEQRLAEFEKQGFSIRGWDGPETIDGDGRTIFASLSRPIFPDPTECANQWKEVKEALKSGNSTHKLPVQFPDQRVWDAYVLELQEAKLRALGVDLGGPPEPPSMPGDSSPMINGNGFQNMPLSLAGAQPFIPAITPPLPTGSATSNPAGAFGFPNPFTAPYAPTPVGGKTPSLTAANGAPSFGIPGTAPTSAPHHPHQHAGLPFDHMLNGTAHPFIPYTPTTPLGQHPAFGMKQPNGMSHLNGFMPENAAEPLSAGGLSMAGAFPPHLAGLQAYGLPFNNGLQQQQGYFPAQQPPPQQQQPQLQSHHHEQSTGPDDGPSDEIEINVNGVPEVELAQPLPSRHGHNVSDTLQKGVEETEFMRHHQQHQEHLGDYIPENEILHGDDGTQHGLHMGSYDSQRNQNGFENRVASDIDTNPSINGDIPPGTVAHHLPGQDSKGSLSGYGVDGDAYDPVTGTYTLNNDQIYAPNGYSHQGDGSQNLAPFSPPFSPGSNRPNNPEEYSPTGPASRAVPWNSNFGFRTASFNVEAPAFNPGGNGNALGVNGFANGEGEPMFQPPPRRKSKAIPIRKPDEVKEDIPPVPPMPFTKSDETHTRERENIRDSGVEINGVNVLEDHDFEEQKETHGGHTRAQPLSEIANPSSEKRGSPVTNDQPNADGKENVPPAKPSTEASKDRQKKPGLKPTAKPFEFHPTAPVFEAKPAATKPTLPATASVKPAHVTTNNDEVNSTDTDDIDAVMRQFHGDGEDDGIERARSAEPKEQEPAARGRAQFASPLLSSRDPTESRSPATTTLKISEGTSRATSLAPAPARPEDEKSANGVVQNLNNPGHQRHISDYSDAIHHEDEDKLHARTKYFDTHINDLIGQIIDSKLTPLGCTLETIQQAVNMIAIQRAHERALPLSRPTSHGRSLSIDVEHSDADDEDDENNTSQLRSRSPISRKEARKADKIKQAVLEALAAHREAQEKEKIAENPSEAPAVPQPPPIDLSEVYAALAELRELASKKPDPVELQPGDQLQSIDFRKVIAEALSEHAAIKEQERPQTSDSTRVVEEQLSAQLQSLKEMLRESDERAEKEMRMRKDAQDSLAECQHYLKFAENDGNRQRELAERYEAELKELKETRLPEAERLAKECTQLREDQRNVQWTLSELSEKNITLVGRLDEFTVTNDQLKAQNEKAKSENHELRQTIGTLKTQLEERVQARLDLRNKYDKLQADMVAASQELARERAAWKAREEELSLGNATLKMMYEHEVKAREQVEIKLREMESLKAALERETRLRHKLESDITDWEQQSKEGAKFRVMLGQTQRENGHLNDLITQLRHETHASQKDIARLSREKDTIQSRCDRLTNELEDTRENYKSEVERLSRQLHDIKAKAWVDTEQLQLNLSDAKASSKAEMERMYQEMDDLETRRQEEVERLGAELTDTQKKSRSAIDRLQYELRVVNKSKEEEIKRLRVELEESNAARRRDNERREQQLNAMFTRDRAQIDALKQDLSASESLRRIDIQVMQREMNELSILKAQQKEQMDLQTEELQRLRTELDEARQNKISPETLESFNTQLTQLKSQHEEELEAVRSELQSVREENDIAQARFAIELEAAREAQAMALDDATEAHEAALARERLAHEKTLNDLRERHARALHNIAEDRQRHEVHLAEMTQLREEKFAHLQEKNDHLQDKVQHLQEKLEIAKAAAQAAAQAAQSARSGGVSPAPMIELSGPAQPQPSMSFVKGTDEPEKISPQALRESIMVLQDQLQQREQRIEELETQVSEIDKEAPNKLKEKDTEINWLRELLGVRLDDLQDIIATLSLENFDVTAVRDAAIRLKANLEMEQQERERATNGKTFPSLESITSLAANSRSLPLVAAAAWGNWRKSRQSSESNDDSNSSQTTSTPSKAASTAQSFFSGLLTPPSTIPRRGRSTTPLRATSATSTSRKTRTLSNSSSESTAPNSAQLSPSGAEPAPPVVVEEDQDMMATSDERPRTPLLFKNSSYDHDAPSANLGEEILRLEAEMKEDDTDSVMDGPTTSHQDHPQALTPRDDAFAPSTP</sequence>
<feature type="region of interest" description="Disordered" evidence="3">
    <location>
        <begin position="1335"/>
        <end position="1611"/>
    </location>
</feature>
<feature type="compositionally biased region" description="Polar residues" evidence="3">
    <location>
        <begin position="629"/>
        <end position="643"/>
    </location>
</feature>
<feature type="coiled-coil region" evidence="2">
    <location>
        <begin position="2230"/>
        <end position="2257"/>
    </location>
</feature>
<dbReference type="PANTHER" id="PTHR32083">
    <property type="entry name" value="CILIA AND FLAGELLA-ASSOCIATED PROTEIN 58-RELATED"/>
    <property type="match status" value="1"/>
</dbReference>
<feature type="compositionally biased region" description="Basic and acidic residues" evidence="3">
    <location>
        <begin position="1535"/>
        <end position="1550"/>
    </location>
</feature>
<feature type="coiled-coil region" evidence="2">
    <location>
        <begin position="1944"/>
        <end position="2013"/>
    </location>
</feature>
<feature type="region of interest" description="Disordered" evidence="3">
    <location>
        <begin position="1747"/>
        <end position="1768"/>
    </location>
</feature>
<feature type="compositionally biased region" description="Polar residues" evidence="3">
    <location>
        <begin position="491"/>
        <end position="513"/>
    </location>
</feature>
<feature type="region of interest" description="Disordered" evidence="3">
    <location>
        <begin position="118"/>
        <end position="385"/>
    </location>
</feature>
<feature type="compositionally biased region" description="Low complexity" evidence="3">
    <location>
        <begin position="2706"/>
        <end position="2738"/>
    </location>
</feature>
<proteinExistence type="predicted"/>
<feature type="region of interest" description="Disordered" evidence="3">
    <location>
        <begin position="549"/>
        <end position="587"/>
    </location>
</feature>